<dbReference type="SUPFAM" id="SSF81901">
    <property type="entry name" value="HCP-like"/>
    <property type="match status" value="1"/>
</dbReference>
<dbReference type="EMBL" id="JAPQER010000003">
    <property type="protein sequence ID" value="MCY6484553.1"/>
    <property type="molecule type" value="Genomic_DNA"/>
</dbReference>
<accession>A0ABT4D3C9</accession>
<reference evidence="4" key="1">
    <citation type="submission" date="2022-12" db="EMBL/GenBank/DDBJ databases">
        <authorList>
            <person name="Wang J."/>
        </authorList>
    </citation>
    <scope>NUCLEOTIDE SEQUENCE</scope>
    <source>
        <strain evidence="4">HY-45-18</strain>
    </source>
</reference>
<dbReference type="InterPro" id="IPR011990">
    <property type="entry name" value="TPR-like_helical_dom_sf"/>
</dbReference>
<dbReference type="PANTHER" id="PTHR44186">
    <property type="match status" value="1"/>
</dbReference>
<gene>
    <name evidence="4" type="ORF">OW763_09390</name>
</gene>
<proteinExistence type="predicted"/>
<evidence type="ECO:0000256" key="1">
    <source>
        <dbReference type="ARBA" id="ARBA00022737"/>
    </source>
</evidence>
<organism evidence="4 5">
    <name type="scientific">Clostridium aestuarii</name>
    <dbReference type="NCBI Taxonomy" id="338193"/>
    <lineage>
        <taxon>Bacteria</taxon>
        <taxon>Bacillati</taxon>
        <taxon>Bacillota</taxon>
        <taxon>Clostridia</taxon>
        <taxon>Eubacteriales</taxon>
        <taxon>Clostridiaceae</taxon>
        <taxon>Clostridium</taxon>
    </lineage>
</organism>
<dbReference type="Pfam" id="PF13181">
    <property type="entry name" value="TPR_8"/>
    <property type="match status" value="1"/>
</dbReference>
<dbReference type="Gene3D" id="1.25.40.10">
    <property type="entry name" value="Tetratricopeptide repeat domain"/>
    <property type="match status" value="2"/>
</dbReference>
<keyword evidence="2" id="KW-0802">TPR repeat</keyword>
<dbReference type="PANTHER" id="PTHR44186:SF1">
    <property type="entry name" value="BARDET-BIEDL SYNDROME 4 PROTEIN"/>
    <property type="match status" value="1"/>
</dbReference>
<protein>
    <recommendedName>
        <fullName evidence="6">Tetratricopeptide repeat protein</fullName>
    </recommendedName>
</protein>
<dbReference type="RefSeq" id="WP_268040858.1">
    <property type="nucleotide sequence ID" value="NZ_JAPQER010000003.1"/>
</dbReference>
<name>A0ABT4D3C9_9CLOT</name>
<keyword evidence="3" id="KW-0472">Membrane</keyword>
<evidence type="ECO:0000256" key="3">
    <source>
        <dbReference type="SAM" id="Phobius"/>
    </source>
</evidence>
<evidence type="ECO:0008006" key="6">
    <source>
        <dbReference type="Google" id="ProtNLM"/>
    </source>
</evidence>
<evidence type="ECO:0000313" key="4">
    <source>
        <dbReference type="EMBL" id="MCY6484553.1"/>
    </source>
</evidence>
<keyword evidence="5" id="KW-1185">Reference proteome</keyword>
<evidence type="ECO:0000313" key="5">
    <source>
        <dbReference type="Proteomes" id="UP001078443"/>
    </source>
</evidence>
<dbReference type="Proteomes" id="UP001078443">
    <property type="component" value="Unassembled WGS sequence"/>
</dbReference>
<keyword evidence="3" id="KW-0812">Transmembrane</keyword>
<evidence type="ECO:0000256" key="2">
    <source>
        <dbReference type="ARBA" id="ARBA00022803"/>
    </source>
</evidence>
<keyword evidence="3" id="KW-1133">Transmembrane helix</keyword>
<sequence>MDFKMENINKKTVGVIAAILLGIIVVFFVTNKSRIVSENSKSYKKGAEYFYQGDYDKAIKEYEKIKTDELKDNNKTLAWKNIKIAEMYSVKGDIDNFNKYIQLAKNTANKDGEILNYIIFSEFINGNIDKALQEGQLYLKDNYENKNLIKTMIAVYMANDKKDEAEKLIRNYKIDETSAYETAEYARLLMLIGDMDEGFAKLKTAWEIDKDEYKIYDVLAQEVVYNKDNIIESIKKLQEQNPQEASYKMWLAKIYSLNLKTCEEAQKLVKEVEQKDVGKIEIKLIKAAVLQNLDNNDEADKLINEVINDNKDDYRVMHTAGWHYLKENELDKAVEYCNKSIEKNKDYPDNYAFLMPEILKRKDQTHAAEAYFRTGMLKEPYNYNILGNAASYYWYGTYSSEKALEYFKLVSSIKPSIPEIKYNIALIYFNEEKNEETVEMLKQCINLKEDSIKYHRTLGTVYLMMGKSDEGIEEIRRAYKQNQFDILTLNNAGCYYIMYTNDFHRGYYNLKKAVDGISEDTNEYTKKVIKDNFNKVKNIIEKIEKGKANESIKIPDFRLLY</sequence>
<comment type="caution">
    <text evidence="4">The sequence shown here is derived from an EMBL/GenBank/DDBJ whole genome shotgun (WGS) entry which is preliminary data.</text>
</comment>
<dbReference type="SMART" id="SM00028">
    <property type="entry name" value="TPR"/>
    <property type="match status" value="4"/>
</dbReference>
<dbReference type="InterPro" id="IPR019734">
    <property type="entry name" value="TPR_rpt"/>
</dbReference>
<feature type="transmembrane region" description="Helical" evidence="3">
    <location>
        <begin position="12"/>
        <end position="30"/>
    </location>
</feature>
<keyword evidence="1" id="KW-0677">Repeat</keyword>
<dbReference type="SUPFAM" id="SSF48452">
    <property type="entry name" value="TPR-like"/>
    <property type="match status" value="2"/>
</dbReference>